<evidence type="ECO:0000259" key="1">
    <source>
        <dbReference type="Pfam" id="PF01966"/>
    </source>
</evidence>
<dbReference type="InterPro" id="IPR006674">
    <property type="entry name" value="HD_domain"/>
</dbReference>
<dbReference type="Pfam" id="PF01966">
    <property type="entry name" value="HD"/>
    <property type="match status" value="1"/>
</dbReference>
<dbReference type="OrthoDB" id="155250at2"/>
<dbReference type="Gene3D" id="1.10.3210.10">
    <property type="entry name" value="Hypothetical protein af1432"/>
    <property type="match status" value="1"/>
</dbReference>
<dbReference type="InterPro" id="IPR003607">
    <property type="entry name" value="HD/PDEase_dom"/>
</dbReference>
<dbReference type="RefSeq" id="WP_114295992.1">
    <property type="nucleotide sequence ID" value="NZ_QPJT01000001.1"/>
</dbReference>
<evidence type="ECO:0000313" key="3">
    <source>
        <dbReference type="Proteomes" id="UP000253034"/>
    </source>
</evidence>
<gene>
    <name evidence="2" type="ORF">DFR58_101261</name>
</gene>
<feature type="domain" description="HD" evidence="1">
    <location>
        <begin position="19"/>
        <end position="110"/>
    </location>
</feature>
<reference evidence="2 3" key="1">
    <citation type="submission" date="2018-07" db="EMBL/GenBank/DDBJ databases">
        <title>Genomic Encyclopedia of Type Strains, Phase IV (KMG-IV): sequencing the most valuable type-strain genomes for metagenomic binning, comparative biology and taxonomic classification.</title>
        <authorList>
            <person name="Goeker M."/>
        </authorList>
    </citation>
    <scope>NUCLEOTIDE SEQUENCE [LARGE SCALE GENOMIC DNA]</scope>
    <source>
        <strain evidence="2 3">DSM 27016</strain>
    </source>
</reference>
<evidence type="ECO:0000313" key="2">
    <source>
        <dbReference type="EMBL" id="RCX21051.1"/>
    </source>
</evidence>
<comment type="caution">
    <text evidence="2">The sequence shown here is derived from an EMBL/GenBank/DDBJ whole genome shotgun (WGS) entry which is preliminary data.</text>
</comment>
<proteinExistence type="predicted"/>
<dbReference type="CDD" id="cd00077">
    <property type="entry name" value="HDc"/>
    <property type="match status" value="1"/>
</dbReference>
<keyword evidence="3" id="KW-1185">Reference proteome</keyword>
<sequence length="164" mass="18146">MVQEVIFKMIGYFKEDARRIGHALKVYGFACAIAGQEGMSCGEARTLQLAAVLHDIGIREAERKFNSTAGKYQEMEGPPIAEKILAECGVEDEVAGRTCFLVGNHHSYTKIDGLDFQILVEADFIVNIQEDGMDKDIVKSIRDKYFKTSAGKNILDSMYLSAAV</sequence>
<dbReference type="EMBL" id="QPJT01000001">
    <property type="protein sequence ID" value="RCX21051.1"/>
    <property type="molecule type" value="Genomic_DNA"/>
</dbReference>
<dbReference type="SUPFAM" id="SSF109604">
    <property type="entry name" value="HD-domain/PDEase-like"/>
    <property type="match status" value="1"/>
</dbReference>
<protein>
    <recommendedName>
        <fullName evidence="1">HD domain-containing protein</fullName>
    </recommendedName>
</protein>
<accession>A0A369BI13</accession>
<dbReference type="AlphaFoldDB" id="A0A369BI13"/>
<dbReference type="Proteomes" id="UP000253034">
    <property type="component" value="Unassembled WGS sequence"/>
</dbReference>
<organism evidence="2 3">
    <name type="scientific">Anaerobacterium chartisolvens</name>
    <dbReference type="NCBI Taxonomy" id="1297424"/>
    <lineage>
        <taxon>Bacteria</taxon>
        <taxon>Bacillati</taxon>
        <taxon>Bacillota</taxon>
        <taxon>Clostridia</taxon>
        <taxon>Eubacteriales</taxon>
        <taxon>Oscillospiraceae</taxon>
        <taxon>Anaerobacterium</taxon>
    </lineage>
</organism>
<name>A0A369BI13_9FIRM</name>